<reference evidence="2" key="2">
    <citation type="submission" date="2023-01" db="EMBL/GenBank/DDBJ databases">
        <title>Draft genome sequence of Devosia yakushimensis strain NBRC 103855.</title>
        <authorList>
            <person name="Sun Q."/>
            <person name="Mori K."/>
        </authorList>
    </citation>
    <scope>NUCLEOTIDE SEQUENCE</scope>
    <source>
        <strain evidence="2">NBRC 103855</strain>
    </source>
</reference>
<evidence type="ECO:0000313" key="2">
    <source>
        <dbReference type="EMBL" id="GLQ11581.1"/>
    </source>
</evidence>
<reference evidence="2" key="1">
    <citation type="journal article" date="2014" name="Int. J. Syst. Evol. Microbiol.">
        <title>Complete genome of a new Firmicutes species belonging to the dominant human colonic microbiota ('Ruminococcus bicirculans') reveals two chromosomes and a selective capacity to utilize plant glucans.</title>
        <authorList>
            <consortium name="NISC Comparative Sequencing Program"/>
            <person name="Wegmann U."/>
            <person name="Louis P."/>
            <person name="Goesmann A."/>
            <person name="Henrissat B."/>
            <person name="Duncan S.H."/>
            <person name="Flint H.J."/>
        </authorList>
    </citation>
    <scope>NUCLEOTIDE SEQUENCE</scope>
    <source>
        <strain evidence="2">NBRC 103855</strain>
    </source>
</reference>
<dbReference type="EMBL" id="BSNG01000002">
    <property type="protein sequence ID" value="GLQ11581.1"/>
    <property type="molecule type" value="Genomic_DNA"/>
</dbReference>
<organism evidence="2 3">
    <name type="scientific">Devosia yakushimensis</name>
    <dbReference type="NCBI Taxonomy" id="470028"/>
    <lineage>
        <taxon>Bacteria</taxon>
        <taxon>Pseudomonadati</taxon>
        <taxon>Pseudomonadota</taxon>
        <taxon>Alphaproteobacteria</taxon>
        <taxon>Hyphomicrobiales</taxon>
        <taxon>Devosiaceae</taxon>
        <taxon>Devosia</taxon>
    </lineage>
</organism>
<feature type="signal peptide" evidence="1">
    <location>
        <begin position="1"/>
        <end position="22"/>
    </location>
</feature>
<keyword evidence="3" id="KW-1185">Reference proteome</keyword>
<keyword evidence="1" id="KW-0732">Signal</keyword>
<evidence type="ECO:0000313" key="3">
    <source>
        <dbReference type="Proteomes" id="UP001161406"/>
    </source>
</evidence>
<proteinExistence type="predicted"/>
<dbReference type="Proteomes" id="UP001161406">
    <property type="component" value="Unassembled WGS sequence"/>
</dbReference>
<evidence type="ECO:0008006" key="4">
    <source>
        <dbReference type="Google" id="ProtNLM"/>
    </source>
</evidence>
<feature type="chain" id="PRO_5047401535" description="Secreted protein" evidence="1">
    <location>
        <begin position="23"/>
        <end position="86"/>
    </location>
</feature>
<sequence>MRRSIKAVAYALLPLLAGTSLSFGLDVEVFPAKPVVADPPAIQLADDDDDDDDRRPRWWHQQWWSLDDDRWERDDDDRWDDSDDDD</sequence>
<protein>
    <recommendedName>
        <fullName evidence="4">Secreted protein</fullName>
    </recommendedName>
</protein>
<accession>A0ABQ5UHX1</accession>
<gene>
    <name evidence="2" type="ORF">GCM10007913_35130</name>
</gene>
<name>A0ABQ5UHX1_9HYPH</name>
<dbReference type="RefSeq" id="WP_284393062.1">
    <property type="nucleotide sequence ID" value="NZ_BSNG01000002.1"/>
</dbReference>
<comment type="caution">
    <text evidence="2">The sequence shown here is derived from an EMBL/GenBank/DDBJ whole genome shotgun (WGS) entry which is preliminary data.</text>
</comment>
<evidence type="ECO:0000256" key="1">
    <source>
        <dbReference type="SAM" id="SignalP"/>
    </source>
</evidence>